<keyword evidence="3 5" id="KW-0378">Hydrolase</keyword>
<dbReference type="Proteomes" id="UP000013167">
    <property type="component" value="Unassembled WGS sequence"/>
</dbReference>
<reference evidence="7 8" key="1">
    <citation type="journal article" date="2013" name="ISME J.">
        <title>A metabolic model for members of the genus Tetrasphaera involved in enhanced biological phosphorus removal.</title>
        <authorList>
            <person name="Kristiansen R."/>
            <person name="Nguyen H.T.T."/>
            <person name="Saunders A.M."/>
            <person name="Nielsen J.L."/>
            <person name="Wimmer R."/>
            <person name="Le V.Q."/>
            <person name="McIlroy S.J."/>
            <person name="Petrovski S."/>
            <person name="Seviour R.J."/>
            <person name="Calteau A."/>
            <person name="Nielsen K.L."/>
            <person name="Nielsen P.H."/>
        </authorList>
    </citation>
    <scope>NUCLEOTIDE SEQUENCE [LARGE SCALE GENOMIC DNA]</scope>
    <source>
        <strain evidence="7 8">Lp2</strain>
    </source>
</reference>
<evidence type="ECO:0000256" key="5">
    <source>
        <dbReference type="HAMAP-Rule" id="MF_00527"/>
    </source>
</evidence>
<dbReference type="EMBL" id="CAIZ01000009">
    <property type="protein sequence ID" value="CCH68535.1"/>
    <property type="molecule type" value="Genomic_DNA"/>
</dbReference>
<name>N0DYW5_9MICO</name>
<dbReference type="CDD" id="cd00540">
    <property type="entry name" value="AAG"/>
    <property type="match status" value="1"/>
</dbReference>
<dbReference type="eggNOG" id="COG2094">
    <property type="taxonomic scope" value="Bacteria"/>
</dbReference>
<keyword evidence="4 5" id="KW-0234">DNA repair</keyword>
<dbReference type="InterPro" id="IPR036995">
    <property type="entry name" value="MPG_sf"/>
</dbReference>
<evidence type="ECO:0000256" key="3">
    <source>
        <dbReference type="ARBA" id="ARBA00022801"/>
    </source>
</evidence>
<evidence type="ECO:0000256" key="1">
    <source>
        <dbReference type="ARBA" id="ARBA00009232"/>
    </source>
</evidence>
<dbReference type="InterPro" id="IPR003180">
    <property type="entry name" value="MPG"/>
</dbReference>
<dbReference type="GO" id="GO:0003905">
    <property type="term" value="F:alkylbase DNA N-glycosylase activity"/>
    <property type="evidence" value="ECO:0007669"/>
    <property type="project" value="InterPro"/>
</dbReference>
<dbReference type="Pfam" id="PF02245">
    <property type="entry name" value="Pur_DNA_glyco"/>
    <property type="match status" value="1"/>
</dbReference>
<evidence type="ECO:0000256" key="6">
    <source>
        <dbReference type="SAM" id="MobiDB-lite"/>
    </source>
</evidence>
<dbReference type="AlphaFoldDB" id="N0DYW5"/>
<dbReference type="PANTHER" id="PTHR10429:SF0">
    <property type="entry name" value="DNA-3-METHYLADENINE GLYCOSYLASE"/>
    <property type="match status" value="1"/>
</dbReference>
<dbReference type="HAMAP" id="MF_00527">
    <property type="entry name" value="3MGH"/>
    <property type="match status" value="1"/>
</dbReference>
<feature type="region of interest" description="Disordered" evidence="6">
    <location>
        <begin position="177"/>
        <end position="196"/>
    </location>
</feature>
<dbReference type="EC" id="3.2.2.-" evidence="5"/>
<keyword evidence="8" id="KW-1185">Reference proteome</keyword>
<comment type="similarity">
    <text evidence="1 5">Belongs to the DNA glycosylase MPG family.</text>
</comment>
<dbReference type="SUPFAM" id="SSF50486">
    <property type="entry name" value="FMT C-terminal domain-like"/>
    <property type="match status" value="1"/>
</dbReference>
<dbReference type="GO" id="GO:0006284">
    <property type="term" value="P:base-excision repair"/>
    <property type="evidence" value="ECO:0007669"/>
    <property type="project" value="InterPro"/>
</dbReference>
<evidence type="ECO:0000256" key="4">
    <source>
        <dbReference type="ARBA" id="ARBA00023204"/>
    </source>
</evidence>
<sequence>MDRGPAHHPLTMVSRGRRLPRSFFARDVLEVAPDLLGCTLSHAGVTVRITETEAYAGEHGDPGSHAFRGWTPRTAPMFGIAGRTYVYFTYGMHWMLCLVTGHDGGAQAVLIRAGEVVAGQDVAATRRPGVREREWCRGPARLATTLALDGSATGRDFCVPHRPAAGEPIDLVVRPPASPPDTVRIRTGPRVGVSGPGGDGAAYPWRFWLDGESSVSPYRPGVIRQRRRS</sequence>
<comment type="caution">
    <text evidence="7">The sequence shown here is derived from an EMBL/GenBank/DDBJ whole genome shotgun (WGS) entry which is preliminary data.</text>
</comment>
<dbReference type="NCBIfam" id="NF002003">
    <property type="entry name" value="PRK00802.1-3"/>
    <property type="match status" value="1"/>
</dbReference>
<accession>N0DYW5</accession>
<proteinExistence type="inferred from homology"/>
<evidence type="ECO:0000256" key="2">
    <source>
        <dbReference type="ARBA" id="ARBA00022763"/>
    </source>
</evidence>
<evidence type="ECO:0000313" key="8">
    <source>
        <dbReference type="Proteomes" id="UP000013167"/>
    </source>
</evidence>
<dbReference type="HOGENOM" id="CLU_060471_3_0_11"/>
<dbReference type="PANTHER" id="PTHR10429">
    <property type="entry name" value="DNA-3-METHYLADENINE GLYCOSYLASE"/>
    <property type="match status" value="1"/>
</dbReference>
<keyword evidence="2 5" id="KW-0227">DNA damage</keyword>
<dbReference type="GO" id="GO:0003677">
    <property type="term" value="F:DNA binding"/>
    <property type="evidence" value="ECO:0007669"/>
    <property type="project" value="InterPro"/>
</dbReference>
<evidence type="ECO:0000313" key="7">
    <source>
        <dbReference type="EMBL" id="CCH68535.1"/>
    </source>
</evidence>
<keyword evidence="7" id="KW-0326">Glycosidase</keyword>
<dbReference type="NCBIfam" id="TIGR00567">
    <property type="entry name" value="3mg"/>
    <property type="match status" value="1"/>
</dbReference>
<protein>
    <recommendedName>
        <fullName evidence="5">Putative 3-methyladenine DNA glycosylase</fullName>
        <ecNumber evidence="5">3.2.2.-</ecNumber>
    </recommendedName>
</protein>
<dbReference type="Gene3D" id="3.10.300.10">
    <property type="entry name" value="Methylpurine-DNA glycosylase (MPG)"/>
    <property type="match status" value="1"/>
</dbReference>
<dbReference type="STRING" id="1193181.BN10_1060007"/>
<organism evidence="7 8">
    <name type="scientific">Phycicoccus elongatus Lp2</name>
    <dbReference type="NCBI Taxonomy" id="1193181"/>
    <lineage>
        <taxon>Bacteria</taxon>
        <taxon>Bacillati</taxon>
        <taxon>Actinomycetota</taxon>
        <taxon>Actinomycetes</taxon>
        <taxon>Micrococcales</taxon>
        <taxon>Intrasporangiaceae</taxon>
        <taxon>Phycicoccus</taxon>
    </lineage>
</organism>
<gene>
    <name evidence="7" type="ORF">BN10_1060007</name>
</gene>
<dbReference type="InterPro" id="IPR011034">
    <property type="entry name" value="Formyl_transferase-like_C_sf"/>
</dbReference>